<evidence type="ECO:0000259" key="13">
    <source>
        <dbReference type="SMART" id="SM00328"/>
    </source>
</evidence>
<comment type="similarity">
    <text evidence="2">Belongs to the BPI/LBP/Plunc superfamily. BPI/LBP family.</text>
</comment>
<evidence type="ECO:0000313" key="16">
    <source>
        <dbReference type="Proteomes" id="UP001488838"/>
    </source>
</evidence>
<keyword evidence="6 9" id="KW-1015">Disulfide bond</keyword>
<evidence type="ECO:0000259" key="14">
    <source>
        <dbReference type="SMART" id="SM00329"/>
    </source>
</evidence>
<dbReference type="InterPro" id="IPR017943">
    <property type="entry name" value="Bactericidal_perm-incr_a/b_dom"/>
</dbReference>
<feature type="compositionally biased region" description="Basic and acidic residues" evidence="11">
    <location>
        <begin position="70"/>
        <end position="79"/>
    </location>
</feature>
<feature type="disulfide bond" evidence="9">
    <location>
        <begin position="206"/>
        <end position="245"/>
    </location>
</feature>
<evidence type="ECO:0000256" key="8">
    <source>
        <dbReference type="ARBA" id="ARBA00045486"/>
    </source>
</evidence>
<comment type="subcellular location">
    <subcellularLocation>
        <location evidence="1 10">Secreted</location>
    </subcellularLocation>
</comment>
<dbReference type="GO" id="GO:0001530">
    <property type="term" value="F:lipopolysaccharide binding"/>
    <property type="evidence" value="ECO:0007669"/>
    <property type="project" value="UniProtKB-UniRule"/>
</dbReference>
<evidence type="ECO:0000313" key="15">
    <source>
        <dbReference type="EMBL" id="KAK7827730.1"/>
    </source>
</evidence>
<dbReference type="SMART" id="SM00329">
    <property type="entry name" value="BPI2"/>
    <property type="match status" value="1"/>
</dbReference>
<keyword evidence="16" id="KW-1185">Reference proteome</keyword>
<keyword evidence="10" id="KW-0044">Antibiotic</keyword>
<evidence type="ECO:0000256" key="2">
    <source>
        <dbReference type="ARBA" id="ARBA00007292"/>
    </source>
</evidence>
<dbReference type="InterPro" id="IPR001124">
    <property type="entry name" value="Lipid-bd_serum_glycop_C"/>
</dbReference>
<dbReference type="CDD" id="cd00026">
    <property type="entry name" value="BPI2"/>
    <property type="match status" value="1"/>
</dbReference>
<comment type="caution">
    <text evidence="15">The sequence shown here is derived from an EMBL/GenBank/DDBJ whole genome shotgun (WGS) entry which is preliminary data.</text>
</comment>
<reference evidence="15 16" key="1">
    <citation type="journal article" date="2023" name="bioRxiv">
        <title>Conserved and derived expression patterns and positive selection on dental genes reveal complex evolutionary context of ever-growing rodent molars.</title>
        <authorList>
            <person name="Calamari Z.T."/>
            <person name="Song A."/>
            <person name="Cohen E."/>
            <person name="Akter M."/>
            <person name="Roy R.D."/>
            <person name="Hallikas O."/>
            <person name="Christensen M.M."/>
            <person name="Li P."/>
            <person name="Marangoni P."/>
            <person name="Jernvall J."/>
            <person name="Klein O.D."/>
        </authorList>
    </citation>
    <scope>NUCLEOTIDE SEQUENCE [LARGE SCALE GENOMIC DNA]</scope>
    <source>
        <strain evidence="15">V071</strain>
    </source>
</reference>
<dbReference type="InterPro" id="IPR030675">
    <property type="entry name" value="BPI/LBP"/>
</dbReference>
<evidence type="ECO:0000256" key="1">
    <source>
        <dbReference type="ARBA" id="ARBA00004613"/>
    </source>
</evidence>
<dbReference type="InterPro" id="IPR032942">
    <property type="entry name" value="BPI/LBP/Plunc"/>
</dbReference>
<dbReference type="Proteomes" id="UP001488838">
    <property type="component" value="Unassembled WGS sequence"/>
</dbReference>
<accession>A0AAW0JLS6</accession>
<keyword evidence="5 10" id="KW-0964">Secreted</keyword>
<gene>
    <name evidence="15" type="ORF">U0070_019554</name>
</gene>
<dbReference type="InterPro" id="IPR017942">
    <property type="entry name" value="Lipid-bd_serum_glycop_N"/>
</dbReference>
<keyword evidence="10 12" id="KW-0732">Signal</keyword>
<dbReference type="FunFam" id="3.15.20.10:FF:000001">
    <property type="entry name" value="Phospholipid transfer protein"/>
    <property type="match status" value="1"/>
</dbReference>
<proteinExistence type="inferred from homology"/>
<dbReference type="EMBL" id="JBBHLL010000029">
    <property type="protein sequence ID" value="KAK7827730.1"/>
    <property type="molecule type" value="Genomic_DNA"/>
</dbReference>
<dbReference type="Pfam" id="PF01273">
    <property type="entry name" value="LBP_BPI_CETP"/>
    <property type="match status" value="1"/>
</dbReference>
<evidence type="ECO:0000256" key="9">
    <source>
        <dbReference type="PIRSR" id="PIRSR002417-50"/>
    </source>
</evidence>
<dbReference type="PANTHER" id="PTHR10504:SF66">
    <property type="entry name" value="LIPOPOLYSACCHARIDE-BINDING PROTEIN"/>
    <property type="match status" value="1"/>
</dbReference>
<name>A0AAW0JLS6_MYOGA</name>
<dbReference type="PIRSF" id="PIRSF002417">
    <property type="entry name" value="Lipid_binding_protein"/>
    <property type="match status" value="1"/>
</dbReference>
<dbReference type="GO" id="GO:0031663">
    <property type="term" value="P:lipopolysaccharide-mediated signaling pathway"/>
    <property type="evidence" value="ECO:0007669"/>
    <property type="project" value="TreeGrafter"/>
</dbReference>
<dbReference type="GO" id="GO:0050829">
    <property type="term" value="P:defense response to Gram-negative bacterium"/>
    <property type="evidence" value="ECO:0007669"/>
    <property type="project" value="UniProtKB-UniRule"/>
</dbReference>
<dbReference type="GO" id="GO:0050830">
    <property type="term" value="P:defense response to Gram-positive bacterium"/>
    <property type="evidence" value="ECO:0007669"/>
    <property type="project" value="TreeGrafter"/>
</dbReference>
<dbReference type="CDD" id="cd00025">
    <property type="entry name" value="BPI1"/>
    <property type="match status" value="1"/>
</dbReference>
<dbReference type="GO" id="GO:0043032">
    <property type="term" value="P:positive regulation of macrophage activation"/>
    <property type="evidence" value="ECO:0007669"/>
    <property type="project" value="TreeGrafter"/>
</dbReference>
<dbReference type="GO" id="GO:0002281">
    <property type="term" value="P:macrophage activation involved in immune response"/>
    <property type="evidence" value="ECO:0007669"/>
    <property type="project" value="TreeGrafter"/>
</dbReference>
<dbReference type="FunFam" id="3.15.10.10:FF:000001">
    <property type="entry name" value="phospholipid transfer protein-like"/>
    <property type="match status" value="1"/>
</dbReference>
<keyword evidence="10" id="KW-0391">Immunity</keyword>
<evidence type="ECO:0000256" key="5">
    <source>
        <dbReference type="ARBA" id="ARBA00022525"/>
    </source>
</evidence>
<feature type="chain" id="PRO_5043396143" description="Lipopolysaccharide-binding protein" evidence="12">
    <location>
        <begin position="26"/>
        <end position="529"/>
    </location>
</feature>
<dbReference type="GO" id="GO:0005615">
    <property type="term" value="C:extracellular space"/>
    <property type="evidence" value="ECO:0007669"/>
    <property type="project" value="UniProtKB-UniRule"/>
</dbReference>
<keyword evidence="10" id="KW-0929">Antimicrobial</keyword>
<evidence type="ECO:0000256" key="3">
    <source>
        <dbReference type="ARBA" id="ARBA00011317"/>
    </source>
</evidence>
<feature type="signal peptide" evidence="12">
    <location>
        <begin position="1"/>
        <end position="25"/>
    </location>
</feature>
<evidence type="ECO:0000256" key="12">
    <source>
        <dbReference type="SAM" id="SignalP"/>
    </source>
</evidence>
<dbReference type="GO" id="GO:0045087">
    <property type="term" value="P:innate immune response"/>
    <property type="evidence" value="ECO:0007669"/>
    <property type="project" value="UniProtKB-UniRule"/>
</dbReference>
<dbReference type="PANTHER" id="PTHR10504">
    <property type="entry name" value="BACTERICIDAL PERMEABILITY-INCREASING BPI PROTEIN-RELATED"/>
    <property type="match status" value="1"/>
</dbReference>
<dbReference type="SUPFAM" id="SSF55394">
    <property type="entry name" value="Bactericidal permeability-increasing protein, BPI"/>
    <property type="match status" value="2"/>
</dbReference>
<dbReference type="Gene3D" id="3.15.20.10">
    <property type="entry name" value="Bactericidal permeability-increasing protein, domain 2"/>
    <property type="match status" value="1"/>
</dbReference>
<dbReference type="Gene3D" id="3.15.10.10">
    <property type="entry name" value="Bactericidal permeability-increasing protein, domain 1"/>
    <property type="match status" value="1"/>
</dbReference>
<dbReference type="GO" id="GO:0006953">
    <property type="term" value="P:acute-phase response"/>
    <property type="evidence" value="ECO:0007669"/>
    <property type="project" value="TreeGrafter"/>
</dbReference>
<evidence type="ECO:0000256" key="6">
    <source>
        <dbReference type="ARBA" id="ARBA00023157"/>
    </source>
</evidence>
<dbReference type="SMART" id="SM00328">
    <property type="entry name" value="BPI1"/>
    <property type="match status" value="1"/>
</dbReference>
<keyword evidence="7 10" id="KW-0325">Glycoprotein</keyword>
<organism evidence="15 16">
    <name type="scientific">Myodes glareolus</name>
    <name type="common">Bank vole</name>
    <name type="synonym">Clethrionomys glareolus</name>
    <dbReference type="NCBI Taxonomy" id="447135"/>
    <lineage>
        <taxon>Eukaryota</taxon>
        <taxon>Metazoa</taxon>
        <taxon>Chordata</taxon>
        <taxon>Craniata</taxon>
        <taxon>Vertebrata</taxon>
        <taxon>Euteleostomi</taxon>
        <taxon>Mammalia</taxon>
        <taxon>Eutheria</taxon>
        <taxon>Euarchontoglires</taxon>
        <taxon>Glires</taxon>
        <taxon>Rodentia</taxon>
        <taxon>Myomorpha</taxon>
        <taxon>Muroidea</taxon>
        <taxon>Cricetidae</taxon>
        <taxon>Arvicolinae</taxon>
        <taxon>Myodes</taxon>
    </lineage>
</organism>
<feature type="domain" description="Lipid-binding serum glycoprotein C-terminal" evidence="14">
    <location>
        <begin position="319"/>
        <end position="522"/>
    </location>
</feature>
<protein>
    <recommendedName>
        <fullName evidence="4 10">Lipopolysaccharide-binding protein</fullName>
        <shortName evidence="10">LBP</shortName>
    </recommendedName>
</protein>
<evidence type="ECO:0000256" key="11">
    <source>
        <dbReference type="SAM" id="MobiDB-lite"/>
    </source>
</evidence>
<feature type="domain" description="Lipid-binding serum glycoprotein N-terminal" evidence="13">
    <location>
        <begin position="80"/>
        <end position="303"/>
    </location>
</feature>
<dbReference type="AlphaFoldDB" id="A0AAW0JLS6"/>
<evidence type="ECO:0000256" key="4">
    <source>
        <dbReference type="ARBA" id="ARBA00015119"/>
    </source>
</evidence>
<evidence type="ECO:0000256" key="7">
    <source>
        <dbReference type="ARBA" id="ARBA00023180"/>
    </source>
</evidence>
<keyword evidence="10" id="KW-0399">Innate immunity</keyword>
<comment type="function">
    <text evidence="8 10">Plays a role in the innate immune response. Binds to the lipid A moiety of bacterial lipopolysaccharides (LPS), a glycolipid present in the outer membrane of all Gram-negative bacteria. Acts as an affinity enhancer for CD14, facilitating its association with LPS. Promotes the release of cytokines in response to bacterial lipopolysaccharide.</text>
</comment>
<evidence type="ECO:0000256" key="10">
    <source>
        <dbReference type="RuleBase" id="RU369039"/>
    </source>
</evidence>
<sequence>MEAGTGSLLSTLLGLLLLSTPGTRGANPALVARITDKGLEYGGLGSLCRDYRQQGHRPLESGKVGATGEPRAEERRQGGRADPIFSLSAAAKEGLLVLQTELQKITLPDFTGDFKIKHVGHGHYEFHSLEVQNCELRGSSLKPLPDHGLSLAISDSSIGLRGKWKARKIVKLQGSFDLNVNGITISVNLLLGSDPSGRPTVTASRCTSRIYDVDVDLSGKVGWLLNIFHNQIESKLRKVLENKVCELIQKSVTSDLQPYLQTLPVTAEIDDVLSIDYSLVEAPRATAQMLDVMFKGEIFNRNHRSPPASPTPMMSLPENKCKQMVYFAISNHAFNMASRVYHQAGYLNFTITDDMLPPDSNIRLNTKSFRPFTPQITRRYPNMNLELRGAVVSTPLLNVSPGNLSLAPQMEIEGFVLLPGSTPESVFRLDVVANVFASLTFNNSKVTGMLHPEKAQVKLIESKVGIFNVNLFQAFLNYYLLNTLYPDANSELAKGFPLPLPRNIKLHDLDLQIHKGFLYLGANVQYLRV</sequence>
<comment type="subunit">
    <text evidence="3 10">When bound to LPS, interacts (via C-terminus) with soluble and membrane-bound CD14.</text>
</comment>
<feature type="region of interest" description="Disordered" evidence="11">
    <location>
        <begin position="57"/>
        <end position="80"/>
    </location>
</feature>
<dbReference type="Pfam" id="PF02886">
    <property type="entry name" value="LBP_BPI_CETP_C"/>
    <property type="match status" value="1"/>
</dbReference>